<reference evidence="1" key="2">
    <citation type="journal article" date="2024" name="Antonie Van Leeuwenhoek">
        <title>Roseihalotalea indica gen. nov., sp. nov., a halophilic Bacteroidetes from mesopelagic Southwest Indian Ocean with higher carbohydrate metabolic potential.</title>
        <authorList>
            <person name="Chen B."/>
            <person name="Zhang M."/>
            <person name="Lin D."/>
            <person name="Ye J."/>
            <person name="Tang K."/>
        </authorList>
    </citation>
    <scope>NUCLEOTIDE SEQUENCE</scope>
    <source>
        <strain evidence="1">TK19036</strain>
    </source>
</reference>
<reference evidence="1" key="1">
    <citation type="journal article" date="2023" name="Comput. Struct. Biotechnol. J.">
        <title>Discovery of a novel marine Bacteroidetes with a rich repertoire of carbohydrate-active enzymes.</title>
        <authorList>
            <person name="Chen B."/>
            <person name="Liu G."/>
            <person name="Chen Q."/>
            <person name="Wang H."/>
            <person name="Liu L."/>
            <person name="Tang K."/>
        </authorList>
    </citation>
    <scope>NUCLEOTIDE SEQUENCE</scope>
    <source>
        <strain evidence="1">TK19036</strain>
    </source>
</reference>
<dbReference type="AlphaFoldDB" id="A0AA49JHB2"/>
<protein>
    <submittedName>
        <fullName evidence="1">Uncharacterized protein</fullName>
    </submittedName>
</protein>
<name>A0AA49JHB2_9BACT</name>
<gene>
    <name evidence="1" type="ORF">K4G66_08485</name>
</gene>
<evidence type="ECO:0000313" key="1">
    <source>
        <dbReference type="EMBL" id="WKN38739.1"/>
    </source>
</evidence>
<proteinExistence type="predicted"/>
<organism evidence="1">
    <name type="scientific">Roseihalotalea indica</name>
    <dbReference type="NCBI Taxonomy" id="2867963"/>
    <lineage>
        <taxon>Bacteria</taxon>
        <taxon>Pseudomonadati</taxon>
        <taxon>Bacteroidota</taxon>
        <taxon>Cytophagia</taxon>
        <taxon>Cytophagales</taxon>
        <taxon>Catalimonadaceae</taxon>
        <taxon>Roseihalotalea</taxon>
    </lineage>
</organism>
<accession>A0AA49JHB2</accession>
<dbReference type="EMBL" id="CP120682">
    <property type="protein sequence ID" value="WKN38739.1"/>
    <property type="molecule type" value="Genomic_DNA"/>
</dbReference>
<sequence>MRSLDDPIWQKLTGGYHTSYDASLVLKKLEAFDKEKEEEPIWDEIWSELYHQGDIGTASFLSVPQLIRIYQNKGKINYQVFAFITAVELTRIKNSLTIPDEFKHEYEKAINQIPELVSLAKQQSWDSLLAASVLSAIAVWKKRYRMAELISELEDEELTEYLLKQINEY</sequence>